<feature type="transmembrane region" description="Helical" evidence="11">
    <location>
        <begin position="49"/>
        <end position="72"/>
    </location>
</feature>
<feature type="transmembrane region" description="Helical" evidence="11">
    <location>
        <begin position="167"/>
        <end position="191"/>
    </location>
</feature>
<dbReference type="GO" id="GO:0001591">
    <property type="term" value="F:dopamine neurotransmitter receptor activity, coupled via Gi/Go"/>
    <property type="evidence" value="ECO:0007669"/>
    <property type="project" value="TreeGrafter"/>
</dbReference>
<feature type="transmembrane region" description="Helical" evidence="11">
    <location>
        <begin position="372"/>
        <end position="395"/>
    </location>
</feature>
<keyword evidence="5 10" id="KW-0297">G-protein coupled receptor</keyword>
<sequence length="439" mass="49538">MNIRFDVMTIAPDMYRPWPDSDHGLGVNATEKWINSTSDDGEESSHVSYAALPLVVLILWTFIGNAFVLIAVYRERTLKSMANYVIASLATADLLLSILVMPLSLYYLQIRHGWGLGLILCVAHLSLDVLLCTASIIHLCAIAVNRYLAVTFPLLYSRERVNSRSRILGTIIPVWAVAIAICLPLAVQGFIHPEYNLRDDGESCGFFDRTFIVYSSMCSFYVPLTIMIIVDFRAVGKLHKRKSHLEMSNSITSNNRPSPNRVITDCDSNSTSATPNGSPMPHQCREISPKRPMRITFRTDKDKRGSLGYGSTTVEAVRSSQRTQRTFHSNKREKRAAKTLVVVFVCFIVLWLPFFVMHLTNGLCSSCNIPDNVFFVLTWLGYASSGVNPCIYTCFNRDFRRAFVRILLCKPKLHRKKSVRFTETSTVPPLKASFKNRLC</sequence>
<dbReference type="Pfam" id="PF00001">
    <property type="entry name" value="7tm_1"/>
    <property type="match status" value="1"/>
</dbReference>
<feature type="transmembrane region" description="Helical" evidence="11">
    <location>
        <begin position="114"/>
        <end position="147"/>
    </location>
</feature>
<evidence type="ECO:0000256" key="10">
    <source>
        <dbReference type="RuleBase" id="RU000688"/>
    </source>
</evidence>
<keyword evidence="3 10" id="KW-0812">Transmembrane</keyword>
<dbReference type="PROSITE" id="PS50262">
    <property type="entry name" value="G_PROTEIN_RECEP_F1_2"/>
    <property type="match status" value="1"/>
</dbReference>
<evidence type="ECO:0000256" key="8">
    <source>
        <dbReference type="ARBA" id="ARBA00023170"/>
    </source>
</evidence>
<evidence type="ECO:0000256" key="3">
    <source>
        <dbReference type="ARBA" id="ARBA00022692"/>
    </source>
</evidence>
<comment type="subcellular location">
    <subcellularLocation>
        <location evidence="1">Cell membrane</location>
        <topology evidence="1">Multi-pass membrane protein</topology>
    </subcellularLocation>
</comment>
<dbReference type="GO" id="GO:0045202">
    <property type="term" value="C:synapse"/>
    <property type="evidence" value="ECO:0007669"/>
    <property type="project" value="GOC"/>
</dbReference>
<dbReference type="PRINTS" id="PR00242">
    <property type="entry name" value="DOPAMINER"/>
</dbReference>
<dbReference type="InterPro" id="IPR000276">
    <property type="entry name" value="GPCR_Rhodpsn"/>
</dbReference>
<evidence type="ECO:0000259" key="12">
    <source>
        <dbReference type="PROSITE" id="PS50262"/>
    </source>
</evidence>
<reference evidence="13" key="1">
    <citation type="submission" date="2021-10" db="EMBL/GenBank/DDBJ databases">
        <title>Tropical sea cucumber genome reveals ecological adaptation and Cuvierian tubules defense mechanism.</title>
        <authorList>
            <person name="Chen T."/>
        </authorList>
    </citation>
    <scope>NUCLEOTIDE SEQUENCE</scope>
    <source>
        <strain evidence="13">Nanhai2018</strain>
        <tissue evidence="13">Muscle</tissue>
    </source>
</reference>
<keyword evidence="7" id="KW-1015">Disulfide bond</keyword>
<keyword evidence="8 10" id="KW-0675">Receptor</keyword>
<dbReference type="OrthoDB" id="10010417at2759"/>
<organism evidence="13 14">
    <name type="scientific">Holothuria leucospilota</name>
    <name type="common">Black long sea cucumber</name>
    <name type="synonym">Mertensiothuria leucospilota</name>
    <dbReference type="NCBI Taxonomy" id="206669"/>
    <lineage>
        <taxon>Eukaryota</taxon>
        <taxon>Metazoa</taxon>
        <taxon>Echinodermata</taxon>
        <taxon>Eleutherozoa</taxon>
        <taxon>Echinozoa</taxon>
        <taxon>Holothuroidea</taxon>
        <taxon>Aspidochirotacea</taxon>
        <taxon>Aspidochirotida</taxon>
        <taxon>Holothuriidae</taxon>
        <taxon>Holothuria</taxon>
    </lineage>
</organism>
<dbReference type="Gene3D" id="1.20.1070.10">
    <property type="entry name" value="Rhodopsin 7-helix transmembrane proteins"/>
    <property type="match status" value="2"/>
</dbReference>
<dbReference type="AlphaFoldDB" id="A0A9Q0YPE2"/>
<keyword evidence="4 11" id="KW-1133">Transmembrane helix</keyword>
<comment type="caution">
    <text evidence="13">The sequence shown here is derived from an EMBL/GenBank/DDBJ whole genome shotgun (WGS) entry which is preliminary data.</text>
</comment>
<accession>A0A9Q0YPE2</accession>
<dbReference type="Proteomes" id="UP001152320">
    <property type="component" value="Chromosome 17"/>
</dbReference>
<dbReference type="InterPro" id="IPR017452">
    <property type="entry name" value="GPCR_Rhodpsn_7TM"/>
</dbReference>
<dbReference type="SMART" id="SM01381">
    <property type="entry name" value="7TM_GPCR_Srsx"/>
    <property type="match status" value="1"/>
</dbReference>
<protein>
    <submittedName>
        <fullName evidence="13">5-hydroxytryptamine receptor 2B</fullName>
    </submittedName>
</protein>
<evidence type="ECO:0000313" key="14">
    <source>
        <dbReference type="Proteomes" id="UP001152320"/>
    </source>
</evidence>
<feature type="transmembrane region" description="Helical" evidence="11">
    <location>
        <begin position="211"/>
        <end position="232"/>
    </location>
</feature>
<dbReference type="EMBL" id="JAIZAY010000017">
    <property type="protein sequence ID" value="KAJ8026125.1"/>
    <property type="molecule type" value="Genomic_DNA"/>
</dbReference>
<proteinExistence type="inferred from homology"/>
<evidence type="ECO:0000256" key="7">
    <source>
        <dbReference type="ARBA" id="ARBA00023157"/>
    </source>
</evidence>
<evidence type="ECO:0000256" key="2">
    <source>
        <dbReference type="ARBA" id="ARBA00022475"/>
    </source>
</evidence>
<feature type="domain" description="G-protein coupled receptors family 1 profile" evidence="12">
    <location>
        <begin position="64"/>
        <end position="392"/>
    </location>
</feature>
<evidence type="ECO:0000256" key="1">
    <source>
        <dbReference type="ARBA" id="ARBA00004651"/>
    </source>
</evidence>
<dbReference type="PANTHER" id="PTHR24248:SF125">
    <property type="entry name" value="DOPAMINE D2-LIKE RECEPTOR"/>
    <property type="match status" value="1"/>
</dbReference>
<name>A0A9Q0YPE2_HOLLE</name>
<keyword evidence="2" id="KW-1003">Cell membrane</keyword>
<feature type="transmembrane region" description="Helical" evidence="11">
    <location>
        <begin position="340"/>
        <end position="360"/>
    </location>
</feature>
<evidence type="ECO:0000256" key="9">
    <source>
        <dbReference type="ARBA" id="ARBA00023224"/>
    </source>
</evidence>
<dbReference type="PANTHER" id="PTHR24248">
    <property type="entry name" value="ADRENERGIC RECEPTOR-RELATED G-PROTEIN COUPLED RECEPTOR"/>
    <property type="match status" value="1"/>
</dbReference>
<keyword evidence="14" id="KW-1185">Reference proteome</keyword>
<evidence type="ECO:0000256" key="6">
    <source>
        <dbReference type="ARBA" id="ARBA00023136"/>
    </source>
</evidence>
<feature type="transmembrane region" description="Helical" evidence="11">
    <location>
        <begin position="84"/>
        <end position="108"/>
    </location>
</feature>
<evidence type="ECO:0000313" key="13">
    <source>
        <dbReference type="EMBL" id="KAJ8026125.1"/>
    </source>
</evidence>
<dbReference type="PRINTS" id="PR00237">
    <property type="entry name" value="GPCRRHODOPSN"/>
</dbReference>
<dbReference type="SUPFAM" id="SSF81321">
    <property type="entry name" value="Family A G protein-coupled receptor-like"/>
    <property type="match status" value="1"/>
</dbReference>
<evidence type="ECO:0000256" key="11">
    <source>
        <dbReference type="SAM" id="Phobius"/>
    </source>
</evidence>
<evidence type="ECO:0000256" key="5">
    <source>
        <dbReference type="ARBA" id="ARBA00023040"/>
    </source>
</evidence>
<gene>
    <name evidence="13" type="ORF">HOLleu_33879</name>
</gene>
<comment type="similarity">
    <text evidence="10">Belongs to the G-protein coupled receptor 1 family.</text>
</comment>
<dbReference type="FunFam" id="1.20.1070.10:FF:000523">
    <property type="entry name" value="5-hydroxytryptamine receptor 2B"/>
    <property type="match status" value="1"/>
</dbReference>
<dbReference type="CDD" id="cd14967">
    <property type="entry name" value="7tmA_amine_R-like"/>
    <property type="match status" value="1"/>
</dbReference>
<dbReference type="PROSITE" id="PS00237">
    <property type="entry name" value="G_PROTEIN_RECEP_F1_1"/>
    <property type="match status" value="1"/>
</dbReference>
<dbReference type="InterPro" id="IPR000929">
    <property type="entry name" value="Dopamine_rcpt"/>
</dbReference>
<keyword evidence="6 11" id="KW-0472">Membrane</keyword>
<evidence type="ECO:0000256" key="4">
    <source>
        <dbReference type="ARBA" id="ARBA00022989"/>
    </source>
</evidence>
<keyword evidence="9 10" id="KW-0807">Transducer</keyword>
<dbReference type="GO" id="GO:0004930">
    <property type="term" value="F:G protein-coupled receptor activity"/>
    <property type="evidence" value="ECO:0007669"/>
    <property type="project" value="UniProtKB-KW"/>
</dbReference>
<dbReference type="GO" id="GO:0005886">
    <property type="term" value="C:plasma membrane"/>
    <property type="evidence" value="ECO:0007669"/>
    <property type="project" value="UniProtKB-SubCell"/>
</dbReference>